<evidence type="ECO:0000313" key="3">
    <source>
        <dbReference type="EMBL" id="MCC9628445.1"/>
    </source>
</evidence>
<dbReference type="AlphaFoldDB" id="A0A9X1MLH4"/>
<proteinExistence type="predicted"/>
<feature type="region of interest" description="Disordered" evidence="1">
    <location>
        <begin position="164"/>
        <end position="185"/>
    </location>
</feature>
<protein>
    <recommendedName>
        <fullName evidence="5">Secreted protein</fullName>
    </recommendedName>
</protein>
<feature type="compositionally biased region" description="Basic and acidic residues" evidence="1">
    <location>
        <begin position="50"/>
        <end position="60"/>
    </location>
</feature>
<dbReference type="PROSITE" id="PS51257">
    <property type="entry name" value="PROKAR_LIPOPROTEIN"/>
    <property type="match status" value="1"/>
</dbReference>
<evidence type="ECO:0000256" key="1">
    <source>
        <dbReference type="SAM" id="MobiDB-lite"/>
    </source>
</evidence>
<sequence length="305" mass="32132">MKRNILRYTLLAGLFAAAAILGCKNDNATPAKSDAAADSDHGHTHGPGGHTHDHSEEGHGHAPGPHDGVLTDWGGGAYHVEFTVDHAKQEATVYILGGDEKTPVPIAAESVLLTIKDPKLQTDLLPQPQEGDPAGKASRFVGKHEGLGTVKEYEGTLSAAVDGTPYAGNFTEEAHGHEHGHSHSGDDALVWEGEPKEHDGLTIKLGHHGSHLHAGEEVEPAVSITKDGKPVADVKVFNALVSKDGATVLAKEVGTIYEPETPEEPAHYAQGGLKIPADAKEVAIRFRIVPSSGEPVSFDVPIKVE</sequence>
<feature type="region of interest" description="Disordered" evidence="1">
    <location>
        <begin position="30"/>
        <end position="71"/>
    </location>
</feature>
<name>A0A9X1MLH4_9BACT</name>
<gene>
    <name evidence="3" type="ORF">LOC68_08560</name>
</gene>
<feature type="chain" id="PRO_5040902916" description="Secreted protein" evidence="2">
    <location>
        <begin position="29"/>
        <end position="305"/>
    </location>
</feature>
<evidence type="ECO:0008006" key="5">
    <source>
        <dbReference type="Google" id="ProtNLM"/>
    </source>
</evidence>
<keyword evidence="4" id="KW-1185">Reference proteome</keyword>
<feature type="compositionally biased region" description="Basic and acidic residues" evidence="1">
    <location>
        <begin position="172"/>
        <end position="185"/>
    </location>
</feature>
<evidence type="ECO:0000313" key="4">
    <source>
        <dbReference type="Proteomes" id="UP001139103"/>
    </source>
</evidence>
<feature type="signal peptide" evidence="2">
    <location>
        <begin position="1"/>
        <end position="28"/>
    </location>
</feature>
<dbReference type="EMBL" id="JAJKFT010000004">
    <property type="protein sequence ID" value="MCC9628445.1"/>
    <property type="molecule type" value="Genomic_DNA"/>
</dbReference>
<dbReference type="RefSeq" id="WP_230217717.1">
    <property type="nucleotide sequence ID" value="NZ_JAJKFT010000004.1"/>
</dbReference>
<organism evidence="3 4">
    <name type="scientific">Blastopirellula sediminis</name>
    <dbReference type="NCBI Taxonomy" id="2894196"/>
    <lineage>
        <taxon>Bacteria</taxon>
        <taxon>Pseudomonadati</taxon>
        <taxon>Planctomycetota</taxon>
        <taxon>Planctomycetia</taxon>
        <taxon>Pirellulales</taxon>
        <taxon>Pirellulaceae</taxon>
        <taxon>Blastopirellula</taxon>
    </lineage>
</organism>
<reference evidence="3" key="1">
    <citation type="submission" date="2021-11" db="EMBL/GenBank/DDBJ databases">
        <title>Genome sequence.</title>
        <authorList>
            <person name="Sun Q."/>
        </authorList>
    </citation>
    <scope>NUCLEOTIDE SEQUENCE</scope>
    <source>
        <strain evidence="3">JC732</strain>
    </source>
</reference>
<keyword evidence="2" id="KW-0732">Signal</keyword>
<evidence type="ECO:0000256" key="2">
    <source>
        <dbReference type="SAM" id="SignalP"/>
    </source>
</evidence>
<accession>A0A9X1MLH4</accession>
<dbReference type="Proteomes" id="UP001139103">
    <property type="component" value="Unassembled WGS sequence"/>
</dbReference>
<comment type="caution">
    <text evidence="3">The sequence shown here is derived from an EMBL/GenBank/DDBJ whole genome shotgun (WGS) entry which is preliminary data.</text>
</comment>